<dbReference type="HOGENOM" id="CLU_1969250_0_0_11"/>
<accession>G8WPB1</accession>
<accession>F8JY37</accession>
<organism evidence="1 2">
    <name type="scientific">Streptantibioticus cattleyicolor (strain ATCC 35852 / DSM 46488 / JCM 4925 / NBRC 14057 / NRRL 8057)</name>
    <name type="common">Streptomyces cattleya</name>
    <dbReference type="NCBI Taxonomy" id="1003195"/>
    <lineage>
        <taxon>Bacteria</taxon>
        <taxon>Bacillati</taxon>
        <taxon>Actinomycetota</taxon>
        <taxon>Actinomycetes</taxon>
        <taxon>Kitasatosporales</taxon>
        <taxon>Streptomycetaceae</taxon>
        <taxon>Streptantibioticus</taxon>
    </lineage>
</organism>
<gene>
    <name evidence="1" type="ordered locus">SCATT_22420</name>
</gene>
<evidence type="ECO:0000313" key="1">
    <source>
        <dbReference type="EMBL" id="AEW94613.1"/>
    </source>
</evidence>
<dbReference type="KEGG" id="sct:SCAT_2259"/>
<reference evidence="2" key="1">
    <citation type="submission" date="2011-12" db="EMBL/GenBank/DDBJ databases">
        <title>Complete genome sequence of Streptomyces cattleya strain DSM 46488.</title>
        <authorList>
            <person name="Ou H.-Y."/>
            <person name="Li P."/>
            <person name="Zhao C."/>
            <person name="O'Hagan D."/>
            <person name="Deng Z."/>
        </authorList>
    </citation>
    <scope>NUCLEOTIDE SEQUENCE [LARGE SCALE GENOMIC DNA]</scope>
    <source>
        <strain evidence="2">ATCC 35852 / DSM 46488 / JCM 4925 / NBRC 14057 / NRRL 8057</strain>
    </source>
</reference>
<name>F8JY37_STREN</name>
<dbReference type="STRING" id="1003195.SCATT_22420"/>
<protein>
    <submittedName>
        <fullName evidence="1">Uncharacterized protein</fullName>
    </submittedName>
</protein>
<dbReference type="Proteomes" id="UP000007842">
    <property type="component" value="Chromosome"/>
</dbReference>
<keyword evidence="2" id="KW-1185">Reference proteome</keyword>
<sequence length="127" mass="14414">MDEPDIDDMDELGRHLGVVYWRLTLACRSLPVPVELPRGTVTRSTGEPAVRRLVKIIEDQPMPEEQKANLFAACIHWLTASELYNQELNDPLPIRFHQIVAALVHAEAPLHALGVWLRENEATDDQE</sequence>
<dbReference type="PATRIC" id="fig|1003195.11.peg.3772"/>
<dbReference type="OrthoDB" id="4231509at2"/>
<dbReference type="AlphaFoldDB" id="F8JY37"/>
<evidence type="ECO:0000313" key="2">
    <source>
        <dbReference type="Proteomes" id="UP000007842"/>
    </source>
</evidence>
<dbReference type="RefSeq" id="WP_014143005.1">
    <property type="nucleotide sequence ID" value="NC_016111.1"/>
</dbReference>
<proteinExistence type="predicted"/>
<dbReference type="EMBL" id="CP003219">
    <property type="protein sequence ID" value="AEW94613.1"/>
    <property type="molecule type" value="Genomic_DNA"/>
</dbReference>
<dbReference type="KEGG" id="scy:SCATT_22420"/>
<dbReference type="eggNOG" id="ENOG5031TH2">
    <property type="taxonomic scope" value="Bacteria"/>
</dbReference>